<feature type="chain" id="PRO_5047345390" description="Secreted protein" evidence="1">
    <location>
        <begin position="30"/>
        <end position="198"/>
    </location>
</feature>
<keyword evidence="3" id="KW-1185">Reference proteome</keyword>
<evidence type="ECO:0000313" key="2">
    <source>
        <dbReference type="EMBL" id="MFE5983576.1"/>
    </source>
</evidence>
<gene>
    <name evidence="2" type="ORF">ACFQ63_28240</name>
</gene>
<sequence>MKGIFMPTGMLRLAIIAALASLMIGGAAAATTAVVARDGDGSADTAVPGVAPSGSDASAVYLDGAGRVMDMNAVNESDTPRQAVTLGCTPVSGRDNPRRSSTGVAAFGHGWWEKGNCSNDRAKVFNCRYEWYTDNTWRQQACSETKTLKPGGGSTQRATARRDCRDTQRTSWRNHVDVDVIGEIDSGEKLMNQAEMDC</sequence>
<accession>A0ABW6J0X9</accession>
<dbReference type="RefSeq" id="WP_386250708.1">
    <property type="nucleotide sequence ID" value="NZ_JBHTRV010000025.1"/>
</dbReference>
<proteinExistence type="predicted"/>
<organism evidence="2 3">
    <name type="scientific">Streptomyces wedmorensis</name>
    <dbReference type="NCBI Taxonomy" id="43759"/>
    <lineage>
        <taxon>Bacteria</taxon>
        <taxon>Bacillati</taxon>
        <taxon>Actinomycetota</taxon>
        <taxon>Actinomycetes</taxon>
        <taxon>Kitasatosporales</taxon>
        <taxon>Streptomycetaceae</taxon>
        <taxon>Streptomyces</taxon>
    </lineage>
</organism>
<evidence type="ECO:0008006" key="4">
    <source>
        <dbReference type="Google" id="ProtNLM"/>
    </source>
</evidence>
<name>A0ABW6J0X9_STRWE</name>
<dbReference type="Proteomes" id="UP001600424">
    <property type="component" value="Unassembled WGS sequence"/>
</dbReference>
<keyword evidence="1" id="KW-0732">Signal</keyword>
<dbReference type="EMBL" id="JBHTRV010000025">
    <property type="protein sequence ID" value="MFE5983576.1"/>
    <property type="molecule type" value="Genomic_DNA"/>
</dbReference>
<evidence type="ECO:0000256" key="1">
    <source>
        <dbReference type="SAM" id="SignalP"/>
    </source>
</evidence>
<protein>
    <recommendedName>
        <fullName evidence="4">Secreted protein</fullName>
    </recommendedName>
</protein>
<feature type="signal peptide" evidence="1">
    <location>
        <begin position="1"/>
        <end position="29"/>
    </location>
</feature>
<comment type="caution">
    <text evidence="2">The sequence shown here is derived from an EMBL/GenBank/DDBJ whole genome shotgun (WGS) entry which is preliminary data.</text>
</comment>
<evidence type="ECO:0000313" key="3">
    <source>
        <dbReference type="Proteomes" id="UP001600424"/>
    </source>
</evidence>
<reference evidence="2 3" key="1">
    <citation type="submission" date="2024-09" db="EMBL/GenBank/DDBJ databases">
        <title>The Natural Products Discovery Center: Release of the First 8490 Sequenced Strains for Exploring Actinobacteria Biosynthetic Diversity.</title>
        <authorList>
            <person name="Kalkreuter E."/>
            <person name="Kautsar S.A."/>
            <person name="Yang D."/>
            <person name="Bader C.D."/>
            <person name="Teijaro C.N."/>
            <person name="Fluegel L."/>
            <person name="Davis C.M."/>
            <person name="Simpson J.R."/>
            <person name="Lauterbach L."/>
            <person name="Steele A.D."/>
            <person name="Gui C."/>
            <person name="Meng S."/>
            <person name="Li G."/>
            <person name="Viehrig K."/>
            <person name="Ye F."/>
            <person name="Su P."/>
            <person name="Kiefer A.F."/>
            <person name="Nichols A."/>
            <person name="Cepeda A.J."/>
            <person name="Yan W."/>
            <person name="Fan B."/>
            <person name="Jiang Y."/>
            <person name="Adhikari A."/>
            <person name="Zheng C.-J."/>
            <person name="Schuster L."/>
            <person name="Cowan T.M."/>
            <person name="Smanski M.J."/>
            <person name="Chevrette M.G."/>
            <person name="De Carvalho L.P.S."/>
            <person name="Shen B."/>
        </authorList>
    </citation>
    <scope>NUCLEOTIDE SEQUENCE [LARGE SCALE GENOMIC DNA]</scope>
    <source>
        <strain evidence="2 3">NPDC056472</strain>
    </source>
</reference>